<dbReference type="Proteomes" id="UP000838763">
    <property type="component" value="Unassembled WGS sequence"/>
</dbReference>
<gene>
    <name evidence="2" type="ORF">PPNO1_LOCUS5764</name>
</gene>
<dbReference type="OrthoDB" id="10260017at2759"/>
<dbReference type="GO" id="GO:0016407">
    <property type="term" value="F:acetyltransferase activity"/>
    <property type="evidence" value="ECO:0007669"/>
    <property type="project" value="InterPro"/>
</dbReference>
<dbReference type="Gene3D" id="3.30.2140.10">
    <property type="entry name" value="Arylamine N-acetyltransferase"/>
    <property type="match status" value="1"/>
</dbReference>
<dbReference type="InterPro" id="IPR001447">
    <property type="entry name" value="Arylamine_N-AcTrfase"/>
</dbReference>
<dbReference type="EMBL" id="CALLCH030000015">
    <property type="protein sequence ID" value="CAI4216100.1"/>
    <property type="molecule type" value="Genomic_DNA"/>
</dbReference>
<evidence type="ECO:0008006" key="4">
    <source>
        <dbReference type="Google" id="ProtNLM"/>
    </source>
</evidence>
<dbReference type="InterPro" id="IPR038765">
    <property type="entry name" value="Papain-like_cys_pep_sf"/>
</dbReference>
<dbReference type="AlphaFoldDB" id="A0A9P1MAT2"/>
<comment type="caution">
    <text evidence="2">The sequence shown here is derived from an EMBL/GenBank/DDBJ whole genome shotgun (WGS) entry which is preliminary data.</text>
</comment>
<keyword evidence="3" id="KW-1185">Reference proteome</keyword>
<dbReference type="Pfam" id="PF00797">
    <property type="entry name" value="Acetyltransf_2"/>
    <property type="match status" value="1"/>
</dbReference>
<reference evidence="2" key="1">
    <citation type="submission" date="2022-11" db="EMBL/GenBank/DDBJ databases">
        <authorList>
            <person name="Scott C."/>
            <person name="Bruce N."/>
        </authorList>
    </citation>
    <scope>NUCLEOTIDE SEQUENCE</scope>
</reference>
<proteinExistence type="inferred from homology"/>
<organism evidence="2 3">
    <name type="scientific">Parascedosporium putredinis</name>
    <dbReference type="NCBI Taxonomy" id="1442378"/>
    <lineage>
        <taxon>Eukaryota</taxon>
        <taxon>Fungi</taxon>
        <taxon>Dikarya</taxon>
        <taxon>Ascomycota</taxon>
        <taxon>Pezizomycotina</taxon>
        <taxon>Sordariomycetes</taxon>
        <taxon>Hypocreomycetidae</taxon>
        <taxon>Microascales</taxon>
        <taxon>Microascaceae</taxon>
        <taxon>Parascedosporium</taxon>
    </lineage>
</organism>
<protein>
    <recommendedName>
        <fullName evidence="4">Arylamine N-acetyltransferase</fullName>
    </recommendedName>
</protein>
<dbReference type="PANTHER" id="PTHR11786">
    <property type="entry name" value="N-HYDROXYARYLAMINE O-ACETYLTRANSFERASE"/>
    <property type="match status" value="1"/>
</dbReference>
<dbReference type="SUPFAM" id="SSF54001">
    <property type="entry name" value="Cysteine proteinases"/>
    <property type="match status" value="2"/>
</dbReference>
<evidence type="ECO:0000313" key="2">
    <source>
        <dbReference type="EMBL" id="CAI4216100.1"/>
    </source>
</evidence>
<accession>A0A9P1MAT2</accession>
<name>A0A9P1MAT2_9PEZI</name>
<comment type="similarity">
    <text evidence="1">Belongs to the arylamine N-acetyltransferase family.</text>
</comment>
<dbReference type="PANTHER" id="PTHR11786:SF0">
    <property type="entry name" value="ARYLAMINE N-ACETYLTRANSFERASE 4-RELATED"/>
    <property type="match status" value="1"/>
</dbReference>
<evidence type="ECO:0000313" key="3">
    <source>
        <dbReference type="Proteomes" id="UP000838763"/>
    </source>
</evidence>
<sequence length="191" mass="20958">MEPPRSSYRLVRHHLAAVPFESLSLHYSPRRTLSVDPEDLFRKIVRPPRAALDSPNDEDDNAAAAAAGVHPDGDRRGGYCMEVNTLLASVLRGLGYDVLSVGAAYPLPRRASPARASTADAALPTEPVLAGQLVLMADELKLRRVRPGRPDEFAEYVVLERFPTEDARVAALRKWFGINLSPRRGPPSRAT</sequence>
<evidence type="ECO:0000256" key="1">
    <source>
        <dbReference type="ARBA" id="ARBA00006547"/>
    </source>
</evidence>